<accession>A0A9N7LR89</accession>
<evidence type="ECO:0000313" key="1">
    <source>
        <dbReference type="EMBL" id="BDN80459.1"/>
    </source>
</evidence>
<dbReference type="AlphaFoldDB" id="A0A9N7LR89"/>
<organism evidence="1 2">
    <name type="scientific">Mycobacterium pseudoshottsii</name>
    <dbReference type="NCBI Taxonomy" id="265949"/>
    <lineage>
        <taxon>Bacteria</taxon>
        <taxon>Bacillati</taxon>
        <taxon>Actinomycetota</taxon>
        <taxon>Actinomycetes</taxon>
        <taxon>Mycobacteriales</taxon>
        <taxon>Mycobacteriaceae</taxon>
        <taxon>Mycobacterium</taxon>
        <taxon>Mycobacterium ulcerans group</taxon>
    </lineage>
</organism>
<name>A0A9N7LR89_9MYCO</name>
<gene>
    <name evidence="1" type="ORF">NJB1907Z4_C06740</name>
</gene>
<sequence>MLSLQVIVWLWLTPTTLIVLPAGGPADVDGPAVGVWVLFPGDIGPGGVEITVVPGDKVVNGSETRFTANRATAATAPRMPTTKTAAIIQNARLPEDERGVAPGKAG</sequence>
<evidence type="ECO:0000313" key="2">
    <source>
        <dbReference type="Proteomes" id="UP001058626"/>
    </source>
</evidence>
<dbReference type="EMBL" id="AP026367">
    <property type="protein sequence ID" value="BDN80459.1"/>
    <property type="molecule type" value="Genomic_DNA"/>
</dbReference>
<proteinExistence type="predicted"/>
<reference evidence="1" key="1">
    <citation type="submission" date="2022-06" db="EMBL/GenBank/DDBJ databases">
        <title>Complete genome sequence of Mycobacterium pseudoshottsii NJB1907-Z4.</title>
        <authorList>
            <person name="Komine T."/>
            <person name="Fukano H."/>
            <person name="Wada S."/>
        </authorList>
    </citation>
    <scope>NUCLEOTIDE SEQUENCE</scope>
    <source>
        <strain evidence="1">NJB1907-Z4</strain>
    </source>
</reference>
<dbReference type="Proteomes" id="UP001058626">
    <property type="component" value="Chromosome"/>
</dbReference>
<keyword evidence="2" id="KW-1185">Reference proteome</keyword>
<protein>
    <submittedName>
        <fullName evidence="1">Uncharacterized protein</fullName>
    </submittedName>
</protein>